<keyword evidence="5" id="KW-0597">Phosphoprotein</keyword>
<evidence type="ECO:0000256" key="8">
    <source>
        <dbReference type="ARBA" id="ARBA00023054"/>
    </source>
</evidence>
<keyword evidence="8 12" id="KW-0175">Coiled coil</keyword>
<dbReference type="SUPFAM" id="SSF54928">
    <property type="entry name" value="RNA-binding domain, RBD"/>
    <property type="match status" value="1"/>
</dbReference>
<reference evidence="15" key="2">
    <citation type="submission" date="2025-09" db="UniProtKB">
        <authorList>
            <consortium name="Ensembl"/>
        </authorList>
    </citation>
    <scope>IDENTIFICATION</scope>
</reference>
<evidence type="ECO:0000256" key="1">
    <source>
        <dbReference type="ARBA" id="ARBA00004109"/>
    </source>
</evidence>
<evidence type="ECO:0000256" key="10">
    <source>
        <dbReference type="ARBA" id="ARBA00023242"/>
    </source>
</evidence>
<protein>
    <recommendedName>
        <fullName evidence="4">Paraspeckle component 1</fullName>
    </recommendedName>
</protein>
<dbReference type="CDD" id="cd12586">
    <property type="entry name" value="RRM1_PSP1"/>
    <property type="match status" value="1"/>
</dbReference>
<evidence type="ECO:0000259" key="14">
    <source>
        <dbReference type="PROSITE" id="PS50102"/>
    </source>
</evidence>
<dbReference type="GO" id="GO:0048511">
    <property type="term" value="P:rhythmic process"/>
    <property type="evidence" value="ECO:0007669"/>
    <property type="project" value="UniProtKB-KW"/>
</dbReference>
<dbReference type="GO" id="GO:0003723">
    <property type="term" value="F:RNA binding"/>
    <property type="evidence" value="ECO:0007669"/>
    <property type="project" value="UniProtKB-UniRule"/>
</dbReference>
<dbReference type="InterPro" id="IPR035979">
    <property type="entry name" value="RBD_domain_sf"/>
</dbReference>
<keyword evidence="16" id="KW-1185">Reference proteome</keyword>
<dbReference type="InterPro" id="IPR012677">
    <property type="entry name" value="Nucleotide-bd_a/b_plait_sf"/>
</dbReference>
<evidence type="ECO:0000256" key="13">
    <source>
        <dbReference type="SAM" id="MobiDB-lite"/>
    </source>
</evidence>
<feature type="compositionally biased region" description="Polar residues" evidence="13">
    <location>
        <begin position="457"/>
        <end position="473"/>
    </location>
</feature>
<organism evidence="15 16">
    <name type="scientific">Prolemur simus</name>
    <name type="common">Greater bamboo lemur</name>
    <name type="synonym">Hapalemur simus</name>
    <dbReference type="NCBI Taxonomy" id="1328070"/>
    <lineage>
        <taxon>Eukaryota</taxon>
        <taxon>Metazoa</taxon>
        <taxon>Chordata</taxon>
        <taxon>Craniata</taxon>
        <taxon>Vertebrata</taxon>
        <taxon>Euteleostomi</taxon>
        <taxon>Mammalia</taxon>
        <taxon>Eutheria</taxon>
        <taxon>Euarchontoglires</taxon>
        <taxon>Primates</taxon>
        <taxon>Strepsirrhini</taxon>
        <taxon>Lemuriformes</taxon>
        <taxon>Lemuridae</taxon>
        <taxon>Prolemur</taxon>
    </lineage>
</organism>
<evidence type="ECO:0000256" key="6">
    <source>
        <dbReference type="ARBA" id="ARBA00022737"/>
    </source>
</evidence>
<reference evidence="15" key="1">
    <citation type="submission" date="2025-08" db="UniProtKB">
        <authorList>
            <consortium name="Ensembl"/>
        </authorList>
    </citation>
    <scope>IDENTIFICATION</scope>
</reference>
<evidence type="ECO:0000313" key="15">
    <source>
        <dbReference type="Ensembl" id="ENSPSMP00000000090.1"/>
    </source>
</evidence>
<dbReference type="Gene3D" id="3.30.70.330">
    <property type="match status" value="2"/>
</dbReference>
<dbReference type="InterPro" id="IPR034522">
    <property type="entry name" value="PSP1_RRM1"/>
</dbReference>
<sequence length="508" mass="56677">MMLRGNLKQVRIEKNPARLRALESAAGESEPAAAAAMALALAGDPAQPAPAPPEDHPDEEMGFTIDIKSFLKPGEKTYTQRCRLFVGNLPTDITEEDFKRLFERYGEPSEVFINRDRGFGFIRLESRTLAEIAKAELDGTILKSRPLRIRFATHGAALTVKNLSPVVSNELLEQAFSQFGPVEKAVVVVDDRGRATGKGFVEFAAKPPARKALERCGDGAFLLTTTPRPVIVEPMEQFDDEDGLPEKLMQKTQQYHKEREQPPRFAQPGTFEFEYASRWKALDEMEKQQREQVDRNIREAKEKLEAEMEAARHEHQLMLMRQGKNGFSYICGVIFFFSLRHEEEHRRREEEMIRHREQEELRRQQEGFKPNYMENVSKILDSSKYRLFYVDAFSPAPAGNQGPPPMMGMNMNNRGTIPGPPMGPGPAMGPEGAANMGTPMMPDNGAVHNDRFPQGPPSQMGSPMGSRTGSETPQAPMSGVGPVSGGPAGFGRGSQGANFEGPNKRRRY</sequence>
<dbReference type="InterPro" id="IPR012975">
    <property type="entry name" value="NOPS"/>
</dbReference>
<name>A0A8C9DCT1_PROSS</name>
<dbReference type="CDD" id="cd12946">
    <property type="entry name" value="NOPS_p54nrb_PSF_PSPC1"/>
    <property type="match status" value="1"/>
</dbReference>
<dbReference type="SMART" id="SM00360">
    <property type="entry name" value="RRM"/>
    <property type="match status" value="2"/>
</dbReference>
<dbReference type="Gene3D" id="6.10.250.1170">
    <property type="match status" value="1"/>
</dbReference>
<dbReference type="AlphaFoldDB" id="A0A8C9DCT1"/>
<evidence type="ECO:0000256" key="5">
    <source>
        <dbReference type="ARBA" id="ARBA00022553"/>
    </source>
</evidence>
<dbReference type="Pfam" id="PF08075">
    <property type="entry name" value="NOPS"/>
    <property type="match status" value="1"/>
</dbReference>
<keyword evidence="10" id="KW-0539">Nucleus</keyword>
<dbReference type="Pfam" id="PF00076">
    <property type="entry name" value="RRM_1"/>
    <property type="match status" value="2"/>
</dbReference>
<feature type="domain" description="RRM" evidence="14">
    <location>
        <begin position="82"/>
        <end position="154"/>
    </location>
</feature>
<comment type="similarity">
    <text evidence="3">Belongs to the PSPC family.</text>
</comment>
<dbReference type="PANTHER" id="PTHR23189">
    <property type="entry name" value="RNA RECOGNITION MOTIF-CONTAINING"/>
    <property type="match status" value="1"/>
</dbReference>
<evidence type="ECO:0000256" key="2">
    <source>
        <dbReference type="ARBA" id="ARBA00004324"/>
    </source>
</evidence>
<evidence type="ECO:0000256" key="12">
    <source>
        <dbReference type="SAM" id="Coils"/>
    </source>
</evidence>
<dbReference type="InterPro" id="IPR000504">
    <property type="entry name" value="RRM_dom"/>
</dbReference>
<dbReference type="FunFam" id="3.30.70.330:FF:000126">
    <property type="entry name" value="paraspeckle component 1 isoform X1"/>
    <property type="match status" value="1"/>
</dbReference>
<dbReference type="PROSITE" id="PS50102">
    <property type="entry name" value="RRM"/>
    <property type="match status" value="2"/>
</dbReference>
<dbReference type="Proteomes" id="UP000694414">
    <property type="component" value="Unplaced"/>
</dbReference>
<evidence type="ECO:0000256" key="11">
    <source>
        <dbReference type="PROSITE-ProRule" id="PRU00176"/>
    </source>
</evidence>
<dbReference type="InterPro" id="IPR034523">
    <property type="entry name" value="PSP1_RRM2"/>
</dbReference>
<dbReference type="FunFam" id="3.30.70.330:FF:000043">
    <property type="entry name" value="paraspeckle component 1 isoform X1"/>
    <property type="match status" value="1"/>
</dbReference>
<dbReference type="GO" id="GO:0042382">
    <property type="term" value="C:paraspeckles"/>
    <property type="evidence" value="ECO:0007669"/>
    <property type="project" value="UniProtKB-ARBA"/>
</dbReference>
<evidence type="ECO:0000313" key="16">
    <source>
        <dbReference type="Proteomes" id="UP000694414"/>
    </source>
</evidence>
<accession>A0A8C9DCT1</accession>
<feature type="coiled-coil region" evidence="12">
    <location>
        <begin position="283"/>
        <end position="321"/>
    </location>
</feature>
<keyword evidence="6" id="KW-0677">Repeat</keyword>
<evidence type="ECO:0000256" key="7">
    <source>
        <dbReference type="ARBA" id="ARBA00022884"/>
    </source>
</evidence>
<evidence type="ECO:0000256" key="4">
    <source>
        <dbReference type="ARBA" id="ARBA00020221"/>
    </source>
</evidence>
<feature type="compositionally biased region" description="Gly residues" evidence="13">
    <location>
        <begin position="482"/>
        <end position="494"/>
    </location>
</feature>
<keyword evidence="9" id="KW-0090">Biological rhythms</keyword>
<keyword evidence="7 11" id="KW-0694">RNA-binding</keyword>
<proteinExistence type="inferred from homology"/>
<dbReference type="GO" id="GO:0016363">
    <property type="term" value="C:nuclear matrix"/>
    <property type="evidence" value="ECO:0007669"/>
    <property type="project" value="UniProtKB-SubCell"/>
</dbReference>
<comment type="subcellular location">
    <subcellularLocation>
        <location evidence="1">Nucleus matrix</location>
    </subcellularLocation>
    <subcellularLocation>
        <location evidence="2">Nucleus speckle</location>
    </subcellularLocation>
</comment>
<dbReference type="GO" id="GO:0016607">
    <property type="term" value="C:nuclear speck"/>
    <property type="evidence" value="ECO:0007669"/>
    <property type="project" value="UniProtKB-SubCell"/>
</dbReference>
<evidence type="ECO:0000256" key="9">
    <source>
        <dbReference type="ARBA" id="ARBA00023108"/>
    </source>
</evidence>
<feature type="region of interest" description="Disordered" evidence="13">
    <location>
        <begin position="444"/>
        <end position="508"/>
    </location>
</feature>
<dbReference type="Ensembl" id="ENSPSMT00000000113.1">
    <property type="protein sequence ID" value="ENSPSMP00000000090.1"/>
    <property type="gene ID" value="ENSPSMG00000000085.1"/>
</dbReference>
<evidence type="ECO:0000256" key="3">
    <source>
        <dbReference type="ARBA" id="ARBA00005922"/>
    </source>
</evidence>
<dbReference type="CDD" id="cd12589">
    <property type="entry name" value="RRM2_PSP1"/>
    <property type="match status" value="1"/>
</dbReference>
<dbReference type="GeneTree" id="ENSGT00940000157358"/>
<gene>
    <name evidence="15" type="primary">PSPC1</name>
</gene>
<feature type="domain" description="RRM" evidence="14">
    <location>
        <begin position="156"/>
        <end position="237"/>
    </location>
</feature>